<keyword evidence="2" id="KW-0488">Methylation</keyword>
<dbReference type="Proteomes" id="UP000078070">
    <property type="component" value="Chromosome"/>
</dbReference>
<keyword evidence="8" id="KW-1185">Reference proteome</keyword>
<proteinExistence type="predicted"/>
<dbReference type="OrthoDB" id="5296638at2"/>
<dbReference type="PRINTS" id="PR00885">
    <property type="entry name" value="BCTERIALGSPH"/>
</dbReference>
<dbReference type="InterPro" id="IPR012902">
    <property type="entry name" value="N_methyl_site"/>
</dbReference>
<feature type="transmembrane region" description="Helical" evidence="6">
    <location>
        <begin position="12"/>
        <end position="36"/>
    </location>
</feature>
<dbReference type="Pfam" id="PF07963">
    <property type="entry name" value="N_methyl"/>
    <property type="match status" value="1"/>
</dbReference>
<dbReference type="GO" id="GO:0043683">
    <property type="term" value="P:type IV pilus assembly"/>
    <property type="evidence" value="ECO:0007669"/>
    <property type="project" value="InterPro"/>
</dbReference>
<dbReference type="SUPFAM" id="SSF54523">
    <property type="entry name" value="Pili subunits"/>
    <property type="match status" value="1"/>
</dbReference>
<dbReference type="PROSITE" id="PS00409">
    <property type="entry name" value="PROKAR_NTER_METHYL"/>
    <property type="match status" value="1"/>
</dbReference>
<protein>
    <recommendedName>
        <fullName evidence="9">Type IV pilin</fullName>
    </recommendedName>
</protein>
<organism evidence="7 8">
    <name type="scientific">Marinobacterium aestuarii</name>
    <dbReference type="NCBI Taxonomy" id="1821621"/>
    <lineage>
        <taxon>Bacteria</taxon>
        <taxon>Pseudomonadati</taxon>
        <taxon>Pseudomonadota</taxon>
        <taxon>Gammaproteobacteria</taxon>
        <taxon>Oceanospirillales</taxon>
        <taxon>Oceanospirillaceae</taxon>
        <taxon>Marinobacterium</taxon>
    </lineage>
</organism>
<dbReference type="GO" id="GO:0015628">
    <property type="term" value="P:protein secretion by the type II secretion system"/>
    <property type="evidence" value="ECO:0007669"/>
    <property type="project" value="InterPro"/>
</dbReference>
<dbReference type="STRING" id="1821621.A8C75_20400"/>
<evidence type="ECO:0000313" key="8">
    <source>
        <dbReference type="Proteomes" id="UP000078070"/>
    </source>
</evidence>
<reference evidence="8" key="1">
    <citation type="submission" date="2016-05" db="EMBL/GenBank/DDBJ databases">
        <authorList>
            <person name="Baek K."/>
            <person name="Yang S.-J."/>
        </authorList>
    </citation>
    <scope>NUCLEOTIDE SEQUENCE [LARGE SCALE GENOMIC DNA]</scope>
    <source>
        <strain evidence="8">ST58-10</strain>
    </source>
</reference>
<dbReference type="Pfam" id="PF16732">
    <property type="entry name" value="ComP_DUS"/>
    <property type="match status" value="1"/>
</dbReference>
<accession>A0A1A9F3Q6</accession>
<evidence type="ECO:0000256" key="3">
    <source>
        <dbReference type="ARBA" id="ARBA00022692"/>
    </source>
</evidence>
<evidence type="ECO:0000256" key="1">
    <source>
        <dbReference type="ARBA" id="ARBA00004167"/>
    </source>
</evidence>
<keyword evidence="4 6" id="KW-1133">Transmembrane helix</keyword>
<gene>
    <name evidence="7" type="ORF">A8C75_20400</name>
</gene>
<comment type="subcellular location">
    <subcellularLocation>
        <location evidence="1">Membrane</location>
        <topology evidence="1">Single-pass membrane protein</topology>
    </subcellularLocation>
</comment>
<sequence>MPTFKTSRSRGFTLIEVMIVVVIVGIIASFAVPSYVRYVRDGKRSEGQVALLSLSTQLERCFTEGFSYVSGSCPTGPLDSQSGYYSLSVSAAATSYTLTAESNFQDTQCGDLTLTHTGSRGSSAGGACWK</sequence>
<evidence type="ECO:0000256" key="6">
    <source>
        <dbReference type="SAM" id="Phobius"/>
    </source>
</evidence>
<dbReference type="InterPro" id="IPR031982">
    <property type="entry name" value="PilE-like"/>
</dbReference>
<dbReference type="AlphaFoldDB" id="A0A1A9F3Q6"/>
<keyword evidence="3 6" id="KW-0812">Transmembrane</keyword>
<dbReference type="NCBIfam" id="TIGR02532">
    <property type="entry name" value="IV_pilin_GFxxxE"/>
    <property type="match status" value="1"/>
</dbReference>
<dbReference type="GO" id="GO:0016020">
    <property type="term" value="C:membrane"/>
    <property type="evidence" value="ECO:0007669"/>
    <property type="project" value="UniProtKB-SubCell"/>
</dbReference>
<evidence type="ECO:0008006" key="9">
    <source>
        <dbReference type="Google" id="ProtNLM"/>
    </source>
</evidence>
<name>A0A1A9F3Q6_9GAMM</name>
<evidence type="ECO:0000313" key="7">
    <source>
        <dbReference type="EMBL" id="ANG64600.1"/>
    </source>
</evidence>
<evidence type="ECO:0000256" key="4">
    <source>
        <dbReference type="ARBA" id="ARBA00022989"/>
    </source>
</evidence>
<reference evidence="7 8" key="2">
    <citation type="journal article" date="2018" name="Int. J. Syst. Evol. Microbiol.">
        <title>Marinobacterium aestuarii sp. nov., a benzene-degrading marine bacterium isolated from estuary sediment.</title>
        <authorList>
            <person name="Bae S.S."/>
            <person name="Jung J."/>
            <person name="Chung D."/>
            <person name="Baek K."/>
        </authorList>
    </citation>
    <scope>NUCLEOTIDE SEQUENCE [LARGE SCALE GENOMIC DNA]</scope>
    <source>
        <strain evidence="7 8">ST58-10</strain>
    </source>
</reference>
<evidence type="ECO:0000256" key="2">
    <source>
        <dbReference type="ARBA" id="ARBA00022481"/>
    </source>
</evidence>
<keyword evidence="5 6" id="KW-0472">Membrane</keyword>
<dbReference type="KEGG" id="mars:A8C75_20400"/>
<dbReference type="RefSeq" id="WP_067386199.1">
    <property type="nucleotide sequence ID" value="NZ_CP015839.1"/>
</dbReference>
<evidence type="ECO:0000256" key="5">
    <source>
        <dbReference type="ARBA" id="ARBA00023136"/>
    </source>
</evidence>
<dbReference type="GO" id="GO:0015627">
    <property type="term" value="C:type II protein secretion system complex"/>
    <property type="evidence" value="ECO:0007669"/>
    <property type="project" value="InterPro"/>
</dbReference>
<dbReference type="InterPro" id="IPR002416">
    <property type="entry name" value="T2SS_protein-GspH"/>
</dbReference>
<dbReference type="EMBL" id="CP015839">
    <property type="protein sequence ID" value="ANG64600.1"/>
    <property type="molecule type" value="Genomic_DNA"/>
</dbReference>
<dbReference type="InterPro" id="IPR045584">
    <property type="entry name" value="Pilin-like"/>
</dbReference>
<dbReference type="Gene3D" id="3.30.700.10">
    <property type="entry name" value="Glycoprotein, Type 4 Pilin"/>
    <property type="match status" value="1"/>
</dbReference>